<keyword evidence="10 17" id="KW-0067">ATP-binding</keyword>
<protein>
    <recommendedName>
        <fullName evidence="3">P-type Cu(+) transporter</fullName>
        <ecNumber evidence="3">7.2.2.8</ecNumber>
    </recommendedName>
</protein>
<dbReference type="Gene3D" id="3.40.1110.10">
    <property type="entry name" value="Calcium-transporting ATPase, cytoplasmic domain N"/>
    <property type="match status" value="1"/>
</dbReference>
<keyword evidence="4" id="KW-0813">Transport</keyword>
<evidence type="ECO:0000256" key="3">
    <source>
        <dbReference type="ARBA" id="ARBA00012517"/>
    </source>
</evidence>
<keyword evidence="12 17" id="KW-1133">Transmembrane helix</keyword>
<proteinExistence type="inferred from homology"/>
<keyword evidence="17" id="KW-1003">Cell membrane</keyword>
<organism evidence="20 21">
    <name type="scientific">Cohnella silvisoli</name>
    <dbReference type="NCBI Taxonomy" id="2873699"/>
    <lineage>
        <taxon>Bacteria</taxon>
        <taxon>Bacillati</taxon>
        <taxon>Bacillota</taxon>
        <taxon>Bacilli</taxon>
        <taxon>Bacillales</taxon>
        <taxon>Paenibacillaceae</taxon>
        <taxon>Cohnella</taxon>
    </lineage>
</organism>
<dbReference type="Gene3D" id="3.40.50.1000">
    <property type="entry name" value="HAD superfamily/HAD-like"/>
    <property type="match status" value="1"/>
</dbReference>
<dbReference type="InterPro" id="IPR018303">
    <property type="entry name" value="ATPase_P-typ_P_site"/>
</dbReference>
<keyword evidence="21" id="KW-1185">Reference proteome</keyword>
<dbReference type="NCBIfam" id="TIGR01511">
    <property type="entry name" value="ATPase-IB1_Cu"/>
    <property type="match status" value="1"/>
</dbReference>
<evidence type="ECO:0000256" key="15">
    <source>
        <dbReference type="ARBA" id="ARBA00023136"/>
    </source>
</evidence>
<evidence type="ECO:0000313" key="21">
    <source>
        <dbReference type="Proteomes" id="UP001493487"/>
    </source>
</evidence>
<dbReference type="GO" id="GO:0016787">
    <property type="term" value="F:hydrolase activity"/>
    <property type="evidence" value="ECO:0007669"/>
    <property type="project" value="UniProtKB-KW"/>
</dbReference>
<evidence type="ECO:0000256" key="2">
    <source>
        <dbReference type="ARBA" id="ARBA00006024"/>
    </source>
</evidence>
<keyword evidence="11" id="KW-1278">Translocase</keyword>
<keyword evidence="14" id="KW-0406">Ion transport</keyword>
<dbReference type="PANTHER" id="PTHR43520:SF8">
    <property type="entry name" value="P-TYPE CU(+) TRANSPORTER"/>
    <property type="match status" value="1"/>
</dbReference>
<evidence type="ECO:0000256" key="14">
    <source>
        <dbReference type="ARBA" id="ARBA00023065"/>
    </source>
</evidence>
<evidence type="ECO:0000256" key="17">
    <source>
        <dbReference type="RuleBase" id="RU362081"/>
    </source>
</evidence>
<feature type="compositionally biased region" description="Basic and acidic residues" evidence="18">
    <location>
        <begin position="35"/>
        <end position="49"/>
    </location>
</feature>
<dbReference type="InterPro" id="IPR001757">
    <property type="entry name" value="P_typ_ATPase"/>
</dbReference>
<evidence type="ECO:0000256" key="16">
    <source>
        <dbReference type="ARBA" id="ARBA00049289"/>
    </source>
</evidence>
<dbReference type="InterPro" id="IPR008250">
    <property type="entry name" value="ATPase_P-typ_transduc_dom_A_sf"/>
</dbReference>
<dbReference type="InterPro" id="IPR059000">
    <property type="entry name" value="ATPase_P-type_domA"/>
</dbReference>
<evidence type="ECO:0000256" key="11">
    <source>
        <dbReference type="ARBA" id="ARBA00022967"/>
    </source>
</evidence>
<dbReference type="PRINTS" id="PR00119">
    <property type="entry name" value="CATATPASE"/>
</dbReference>
<evidence type="ECO:0000256" key="5">
    <source>
        <dbReference type="ARBA" id="ARBA00022553"/>
    </source>
</evidence>
<dbReference type="EMBL" id="JASKHM010000006">
    <property type="protein sequence ID" value="MEQ4483215.1"/>
    <property type="molecule type" value="Genomic_DNA"/>
</dbReference>
<dbReference type="InterPro" id="IPR023298">
    <property type="entry name" value="ATPase_P-typ_TM_dom_sf"/>
</dbReference>
<dbReference type="RefSeq" id="WP_232184349.1">
    <property type="nucleotide sequence ID" value="NZ_JAIOAP010000002.1"/>
</dbReference>
<keyword evidence="15 17" id="KW-0472">Membrane</keyword>
<dbReference type="Pfam" id="PF00702">
    <property type="entry name" value="Hydrolase"/>
    <property type="match status" value="1"/>
</dbReference>
<dbReference type="Pfam" id="PF00122">
    <property type="entry name" value="E1-E2_ATPase"/>
    <property type="match status" value="1"/>
</dbReference>
<feature type="transmembrane region" description="Helical" evidence="17">
    <location>
        <begin position="153"/>
        <end position="170"/>
    </location>
</feature>
<feature type="transmembrane region" description="Helical" evidence="17">
    <location>
        <begin position="95"/>
        <end position="116"/>
    </location>
</feature>
<dbReference type="PANTHER" id="PTHR43520">
    <property type="entry name" value="ATP7, ISOFORM B"/>
    <property type="match status" value="1"/>
</dbReference>
<keyword evidence="9" id="KW-0187">Copper transport</keyword>
<sequence>MDHHQGHAQYSNHGDKNKVNHSVSSYQQHHHHHHEDKSRHADDSHRMDKHAGHHVDDFKKRFYISLAVTIPILILSPMIQMFLGVDWRFPYDTTVLFLLSSFVFFYGGTPFLAGAYRELRQKIPAMMTLIALAIVVAYCYSSLTVFGLTEVDFFWELATLIDIMLLGHWLEMKSILGASRALEELVRLIPSEAHLVDDDGAIKDVSVMELKPQQVILIKPGERIPVDGAIKIGQSSVDESMLTGESVPVVKKSGDKVIGGAINGEGSLTVTVQNEGGKGYLSQVIKLVKEAQESKSKAQNLSDKAAKWLFYIALAAGLITLAAWLSMGFSFDFAMQRMVTVMIIACPHALGLAVPLVVSTSTSLAAQKGLLIRNRTAFEEARKLNAVVFDKTGTLTQGKFGITDILMASGYDETELLKIVGALEAQSEHPISKGITAEVKKRNISVYGAESVENLTGEGLQGIVGGKKIKVVSPGHMNKHQIAYPAQDYERLASQGKTVVFAVIDGQFAGMISLADQVRETSLDAIEKLKILGVTSMMLTGDNKQVSELVGSQLNIDEIYAEVLPHQKADKIKEIQEKGYLVAMTGDGVNDAPALAIANLGIAVGAGTDVAIETADVVLVRSDPEDVVSILHLSRRTYAKMVQNLWWASGYNIVAIPLAAGILYGAGILLDPAVGAVLMSLSTIVVAINAKLLKAD</sequence>
<dbReference type="Proteomes" id="UP001493487">
    <property type="component" value="Unassembled WGS sequence"/>
</dbReference>
<dbReference type="SUPFAM" id="SSF81665">
    <property type="entry name" value="Calcium ATPase, transmembrane domain M"/>
    <property type="match status" value="1"/>
</dbReference>
<comment type="similarity">
    <text evidence="2 17">Belongs to the cation transport ATPase (P-type) (TC 3.A.3) family. Type IB subfamily.</text>
</comment>
<dbReference type="InterPro" id="IPR036412">
    <property type="entry name" value="HAD-like_sf"/>
</dbReference>
<dbReference type="InterPro" id="IPR044492">
    <property type="entry name" value="P_typ_ATPase_HD_dom"/>
</dbReference>
<keyword evidence="8 17" id="KW-0547">Nucleotide-binding</keyword>
<evidence type="ECO:0000256" key="1">
    <source>
        <dbReference type="ARBA" id="ARBA00004127"/>
    </source>
</evidence>
<evidence type="ECO:0000256" key="9">
    <source>
        <dbReference type="ARBA" id="ARBA00022796"/>
    </source>
</evidence>
<evidence type="ECO:0000256" key="6">
    <source>
        <dbReference type="ARBA" id="ARBA00022692"/>
    </source>
</evidence>
<feature type="domain" description="P-type ATPase A" evidence="19">
    <location>
        <begin position="188"/>
        <end position="289"/>
    </location>
</feature>
<keyword evidence="7 17" id="KW-0479">Metal-binding</keyword>
<reference evidence="20 21" key="1">
    <citation type="journal article" date="2023" name="Genome Announc.">
        <title>Pan-Genome Analyses of the Genus Cohnella and Proposal of the Novel Species Cohnella silvisoli sp. nov., Isolated from Forest Soil.</title>
        <authorList>
            <person name="Wang C."/>
            <person name="Mao L."/>
            <person name="Bao G."/>
            <person name="Zhu H."/>
        </authorList>
    </citation>
    <scope>NUCLEOTIDE SEQUENCE [LARGE SCALE GENOMIC DNA]</scope>
    <source>
        <strain evidence="20 21">NL03-T5-1</strain>
    </source>
</reference>
<dbReference type="SFLD" id="SFLDG00002">
    <property type="entry name" value="C1.7:_P-type_atpase_like"/>
    <property type="match status" value="1"/>
</dbReference>
<keyword evidence="6 17" id="KW-0812">Transmembrane</keyword>
<dbReference type="Gene3D" id="2.70.150.10">
    <property type="entry name" value="Calcium-transporting ATPase, cytoplasmic transduction domain A"/>
    <property type="match status" value="1"/>
</dbReference>
<evidence type="ECO:0000256" key="8">
    <source>
        <dbReference type="ARBA" id="ARBA00022741"/>
    </source>
</evidence>
<gene>
    <name evidence="20" type="ORF">QJS35_12505</name>
</gene>
<feature type="transmembrane region" description="Helical" evidence="17">
    <location>
        <begin position="308"/>
        <end position="327"/>
    </location>
</feature>
<accession>A0ABV1KSX2</accession>
<dbReference type="SFLD" id="SFLDF00027">
    <property type="entry name" value="p-type_atpase"/>
    <property type="match status" value="1"/>
</dbReference>
<dbReference type="InterPro" id="IPR023299">
    <property type="entry name" value="ATPase_P-typ_cyto_dom_N"/>
</dbReference>
<dbReference type="SUPFAM" id="SSF81653">
    <property type="entry name" value="Calcium ATPase, transduction domain A"/>
    <property type="match status" value="1"/>
</dbReference>
<evidence type="ECO:0000256" key="10">
    <source>
        <dbReference type="ARBA" id="ARBA00022840"/>
    </source>
</evidence>
<evidence type="ECO:0000256" key="4">
    <source>
        <dbReference type="ARBA" id="ARBA00022448"/>
    </source>
</evidence>
<keyword evidence="20" id="KW-0378">Hydrolase</keyword>
<name>A0ABV1KSX2_9BACL</name>
<dbReference type="SFLD" id="SFLDS00003">
    <property type="entry name" value="Haloacid_Dehalogenase"/>
    <property type="match status" value="1"/>
</dbReference>
<comment type="subcellular location">
    <subcellularLocation>
        <location evidence="17">Cell membrane</location>
    </subcellularLocation>
    <subcellularLocation>
        <location evidence="1">Endomembrane system</location>
        <topology evidence="1">Multi-pass membrane protein</topology>
    </subcellularLocation>
</comment>
<evidence type="ECO:0000256" key="18">
    <source>
        <dbReference type="SAM" id="MobiDB-lite"/>
    </source>
</evidence>
<evidence type="ECO:0000259" key="19">
    <source>
        <dbReference type="Pfam" id="PF00122"/>
    </source>
</evidence>
<dbReference type="SUPFAM" id="SSF56784">
    <property type="entry name" value="HAD-like"/>
    <property type="match status" value="1"/>
</dbReference>
<feature type="transmembrane region" description="Helical" evidence="17">
    <location>
        <begin position="128"/>
        <end position="147"/>
    </location>
</feature>
<feature type="transmembrane region" description="Helical" evidence="17">
    <location>
        <begin position="645"/>
        <end position="667"/>
    </location>
</feature>
<evidence type="ECO:0000256" key="7">
    <source>
        <dbReference type="ARBA" id="ARBA00022723"/>
    </source>
</evidence>
<evidence type="ECO:0000256" key="13">
    <source>
        <dbReference type="ARBA" id="ARBA00023008"/>
    </source>
</evidence>
<evidence type="ECO:0000256" key="12">
    <source>
        <dbReference type="ARBA" id="ARBA00022989"/>
    </source>
</evidence>
<keyword evidence="13" id="KW-0186">Copper</keyword>
<dbReference type="InterPro" id="IPR023214">
    <property type="entry name" value="HAD_sf"/>
</dbReference>
<dbReference type="NCBIfam" id="TIGR01525">
    <property type="entry name" value="ATPase-IB_hvy"/>
    <property type="match status" value="1"/>
</dbReference>
<dbReference type="InterPro" id="IPR027256">
    <property type="entry name" value="P-typ_ATPase_IB"/>
</dbReference>
<feature type="transmembrane region" description="Helical" evidence="17">
    <location>
        <begin position="673"/>
        <end position="693"/>
    </location>
</feature>
<comment type="catalytic activity">
    <reaction evidence="16">
        <text>Cu(+)(in) + ATP + H2O = Cu(+)(out) + ADP + phosphate + H(+)</text>
        <dbReference type="Rhea" id="RHEA:25792"/>
        <dbReference type="ChEBI" id="CHEBI:15377"/>
        <dbReference type="ChEBI" id="CHEBI:15378"/>
        <dbReference type="ChEBI" id="CHEBI:30616"/>
        <dbReference type="ChEBI" id="CHEBI:43474"/>
        <dbReference type="ChEBI" id="CHEBI:49552"/>
        <dbReference type="ChEBI" id="CHEBI:456216"/>
        <dbReference type="EC" id="7.2.2.8"/>
    </reaction>
</comment>
<dbReference type="NCBIfam" id="TIGR01494">
    <property type="entry name" value="ATPase_P-type"/>
    <property type="match status" value="1"/>
</dbReference>
<comment type="caution">
    <text evidence="20">The sequence shown here is derived from an EMBL/GenBank/DDBJ whole genome shotgun (WGS) entry which is preliminary data.</text>
</comment>
<keyword evidence="5" id="KW-0597">Phosphoprotein</keyword>
<evidence type="ECO:0000313" key="20">
    <source>
        <dbReference type="EMBL" id="MEQ4483215.1"/>
    </source>
</evidence>
<feature type="region of interest" description="Disordered" evidence="18">
    <location>
        <begin position="1"/>
        <end position="49"/>
    </location>
</feature>
<dbReference type="EC" id="7.2.2.8" evidence="3"/>
<dbReference type="PRINTS" id="PR00943">
    <property type="entry name" value="CUATPASE"/>
</dbReference>
<feature type="transmembrane region" description="Helical" evidence="17">
    <location>
        <begin position="339"/>
        <end position="358"/>
    </location>
</feature>
<dbReference type="PROSITE" id="PS00154">
    <property type="entry name" value="ATPASE_E1_E2"/>
    <property type="match status" value="1"/>
</dbReference>
<feature type="transmembrane region" description="Helical" evidence="17">
    <location>
        <begin position="62"/>
        <end position="83"/>
    </location>
</feature>